<keyword evidence="5 6" id="KW-0472">Membrane</keyword>
<feature type="transmembrane region" description="Helical" evidence="6">
    <location>
        <begin position="233"/>
        <end position="250"/>
    </location>
</feature>
<feature type="transmembrane region" description="Helical" evidence="6">
    <location>
        <begin position="462"/>
        <end position="481"/>
    </location>
</feature>
<evidence type="ECO:0000256" key="3">
    <source>
        <dbReference type="ARBA" id="ARBA00022692"/>
    </source>
</evidence>
<comment type="caution">
    <text evidence="8">The sequence shown here is derived from an EMBL/GenBank/DDBJ whole genome shotgun (WGS) entry which is preliminary data.</text>
</comment>
<feature type="transmembrane region" description="Helical" evidence="6">
    <location>
        <begin position="493"/>
        <end position="514"/>
    </location>
</feature>
<dbReference type="Gene3D" id="1.20.1250.20">
    <property type="entry name" value="MFS general substrate transporter like domains"/>
    <property type="match status" value="1"/>
</dbReference>
<evidence type="ECO:0000256" key="5">
    <source>
        <dbReference type="ARBA" id="ARBA00023136"/>
    </source>
</evidence>
<dbReference type="EMBL" id="JAQRFI010000049">
    <property type="protein sequence ID" value="MDC9590876.1"/>
    <property type="molecule type" value="Genomic_DNA"/>
</dbReference>
<feature type="transmembrane region" description="Helical" evidence="6">
    <location>
        <begin position="80"/>
        <end position="103"/>
    </location>
</feature>
<organism evidence="8 9">
    <name type="scientific">Xenorhabdus yunnanensis</name>
    <dbReference type="NCBI Taxonomy" id="3025878"/>
    <lineage>
        <taxon>Bacteria</taxon>
        <taxon>Pseudomonadati</taxon>
        <taxon>Pseudomonadota</taxon>
        <taxon>Gammaproteobacteria</taxon>
        <taxon>Enterobacterales</taxon>
        <taxon>Morganellaceae</taxon>
        <taxon>Xenorhabdus</taxon>
    </lineage>
</organism>
<evidence type="ECO:0000256" key="6">
    <source>
        <dbReference type="SAM" id="Phobius"/>
    </source>
</evidence>
<evidence type="ECO:0000256" key="4">
    <source>
        <dbReference type="ARBA" id="ARBA00022989"/>
    </source>
</evidence>
<dbReference type="SUPFAM" id="SSF103473">
    <property type="entry name" value="MFS general substrate transporter"/>
    <property type="match status" value="1"/>
</dbReference>
<keyword evidence="3 6" id="KW-0812">Transmembrane</keyword>
<feature type="transmembrane region" description="Helical" evidence="6">
    <location>
        <begin position="115"/>
        <end position="135"/>
    </location>
</feature>
<dbReference type="InterPro" id="IPR036259">
    <property type="entry name" value="MFS_trans_sf"/>
</dbReference>
<feature type="transmembrane region" description="Helical" evidence="6">
    <location>
        <begin position="211"/>
        <end position="226"/>
    </location>
</feature>
<comment type="subcellular location">
    <subcellularLocation>
        <location evidence="1">Cell membrane</location>
        <topology evidence="1">Multi-pass membrane protein</topology>
    </subcellularLocation>
</comment>
<name>A0ABT5LID2_9GAMM</name>
<feature type="transmembrane region" description="Helical" evidence="6">
    <location>
        <begin position="426"/>
        <end position="450"/>
    </location>
</feature>
<keyword evidence="2" id="KW-1003">Cell membrane</keyword>
<dbReference type="RefSeq" id="WP_273556145.1">
    <property type="nucleotide sequence ID" value="NZ_JAQRFI010000049.1"/>
</dbReference>
<keyword evidence="9" id="KW-1185">Reference proteome</keyword>
<dbReference type="InterPro" id="IPR007895">
    <property type="entry name" value="MASE1"/>
</dbReference>
<feature type="transmembrane region" description="Helical" evidence="6">
    <location>
        <begin position="262"/>
        <end position="283"/>
    </location>
</feature>
<dbReference type="Pfam" id="PF07690">
    <property type="entry name" value="MFS_1"/>
    <property type="match status" value="1"/>
</dbReference>
<evidence type="ECO:0000256" key="1">
    <source>
        <dbReference type="ARBA" id="ARBA00004651"/>
    </source>
</evidence>
<reference evidence="8 9" key="1">
    <citation type="submission" date="2023-02" db="EMBL/GenBank/DDBJ databases">
        <title>Entomopathogenic bacteria.</title>
        <authorList>
            <person name="Machado R.A."/>
        </authorList>
    </citation>
    <scope>NUCLEOTIDE SEQUENCE [LARGE SCALE GENOMIC DNA]</scope>
    <source>
        <strain evidence="8 9">XENO-10</strain>
    </source>
</reference>
<keyword evidence="4 6" id="KW-1133">Transmembrane helix</keyword>
<feature type="transmembrane region" description="Helical" evidence="6">
    <location>
        <begin position="328"/>
        <end position="350"/>
    </location>
</feature>
<dbReference type="PANTHER" id="PTHR43826:SF3">
    <property type="entry name" value="GLUCOSE-6-PHOSPHATE EXCHANGER SLC37A4"/>
    <property type="match status" value="1"/>
</dbReference>
<dbReference type="InterPro" id="IPR051337">
    <property type="entry name" value="OPA_Antiporter"/>
</dbReference>
<protein>
    <submittedName>
        <fullName evidence="8">MFS transporter</fullName>
    </submittedName>
</protein>
<evidence type="ECO:0000313" key="9">
    <source>
        <dbReference type="Proteomes" id="UP001217178"/>
    </source>
</evidence>
<evidence type="ECO:0000256" key="2">
    <source>
        <dbReference type="ARBA" id="ARBA00022475"/>
    </source>
</evidence>
<sequence>MNEKFLFILQSLFLCLFYSLIWISLWVIGFYFHNSGQQATLFLPQGIRLVFMALLGRRHIPILLASETSILLWLKSEQLIMHPIILLSPFISVITALGIQKIWWNYSLYWQQLSILLMGVIINSLLQILFLSFALPDKIGFIFLSSLTGGVLLSSFVYLIYVYLYEKYWKNQHTKADISDPQLRTSLLMWCFLFSLLGISGQYILYSEIEWLLSILVFIPNVFMAYRYGWQGGVLSALLGSLLVTTARQVNGSFSELQELEVFLTTQALLGIGLGIVFGIWLCQRIRGIPREHGLPSVGHWRQDTMELRQERSSSPMPMIQILRETILFNRTIWLLGFSYVLVYFIRIAINDWGNLWLLETHRANLLNANATLSLFELGGLLGALCSGWGSDLLFRSQRAPVTLLFSLGLFFSVAALWLIPINNYVLLSICIFSIGFFVFGPQMLIGLSATEHCHKKAADTVTGYLGLYAYFGAAIAGWPLSQIIDRYDWTGMFALLTLAAAVMGLLLMPMLMADVSKAHKARR</sequence>
<accession>A0ABT5LID2</accession>
<gene>
    <name evidence="8" type="ORF">PSI23_16700</name>
</gene>
<feature type="transmembrane region" description="Helical" evidence="6">
    <location>
        <begin position="141"/>
        <end position="164"/>
    </location>
</feature>
<feature type="transmembrane region" description="Helical" evidence="6">
    <location>
        <begin position="6"/>
        <end position="32"/>
    </location>
</feature>
<feature type="transmembrane region" description="Helical" evidence="6">
    <location>
        <begin position="402"/>
        <end position="420"/>
    </location>
</feature>
<dbReference type="Proteomes" id="UP001217178">
    <property type="component" value="Unassembled WGS sequence"/>
</dbReference>
<feature type="domain" description="MASE1" evidence="7">
    <location>
        <begin position="11"/>
        <end position="278"/>
    </location>
</feature>
<proteinExistence type="predicted"/>
<dbReference type="PANTHER" id="PTHR43826">
    <property type="entry name" value="GLUCOSE-6-PHOSPHATE EXCHANGER SLC37A4"/>
    <property type="match status" value="1"/>
</dbReference>
<evidence type="ECO:0000259" key="7">
    <source>
        <dbReference type="Pfam" id="PF05231"/>
    </source>
</evidence>
<evidence type="ECO:0000313" key="8">
    <source>
        <dbReference type="EMBL" id="MDC9590876.1"/>
    </source>
</evidence>
<feature type="transmembrane region" description="Helical" evidence="6">
    <location>
        <begin position="370"/>
        <end position="390"/>
    </location>
</feature>
<dbReference type="InterPro" id="IPR011701">
    <property type="entry name" value="MFS"/>
</dbReference>
<dbReference type="Pfam" id="PF05231">
    <property type="entry name" value="MASE1"/>
    <property type="match status" value="1"/>
</dbReference>
<feature type="transmembrane region" description="Helical" evidence="6">
    <location>
        <begin position="185"/>
        <end position="205"/>
    </location>
</feature>